<dbReference type="VEuPathDB" id="FungiDB:CXQ85_000039"/>
<organism evidence="1 2">
    <name type="scientific">Candidozyma haemuli</name>
    <dbReference type="NCBI Taxonomy" id="45357"/>
    <lineage>
        <taxon>Eukaryota</taxon>
        <taxon>Fungi</taxon>
        <taxon>Dikarya</taxon>
        <taxon>Ascomycota</taxon>
        <taxon>Saccharomycotina</taxon>
        <taxon>Pichiomycetes</taxon>
        <taxon>Metschnikowiaceae</taxon>
        <taxon>Candidozyma</taxon>
    </lineage>
</organism>
<gene>
    <name evidence="1" type="ORF">CXQ85_000039</name>
</gene>
<keyword evidence="2" id="KW-1185">Reference proteome</keyword>
<evidence type="ECO:0000313" key="1">
    <source>
        <dbReference type="EMBL" id="PVH21074.1"/>
    </source>
</evidence>
<dbReference type="GeneID" id="37005372"/>
<protein>
    <submittedName>
        <fullName evidence="1">Uncharacterized protein</fullName>
    </submittedName>
</protein>
<comment type="caution">
    <text evidence="1">The sequence shown here is derived from an EMBL/GenBank/DDBJ whole genome shotgun (WGS) entry which is preliminary data.</text>
</comment>
<name>A0A2V1ATI7_9ASCO</name>
<dbReference type="EMBL" id="PKFO01000005">
    <property type="protein sequence ID" value="PVH21074.1"/>
    <property type="molecule type" value="Genomic_DNA"/>
</dbReference>
<dbReference type="OrthoDB" id="4062597at2759"/>
<reference evidence="1 2" key="1">
    <citation type="submission" date="2017-12" db="EMBL/GenBank/DDBJ databases">
        <title>Genome Sequence of a Multidrug-Resistant Candida haemulonii Isolate from a Patient with Chronic Leg Ulcers in Israel.</title>
        <authorList>
            <person name="Chow N.A."/>
            <person name="Gade L."/>
            <person name="Batra D."/>
            <person name="Rowe L.A."/>
            <person name="Ben-Ami R."/>
            <person name="Loparev V.N."/>
            <person name="Litvintseva A.P."/>
        </authorList>
    </citation>
    <scope>NUCLEOTIDE SEQUENCE [LARGE SCALE GENOMIC DNA]</scope>
    <source>
        <strain evidence="1 2">B11899</strain>
    </source>
</reference>
<dbReference type="AlphaFoldDB" id="A0A2V1ATI7"/>
<dbReference type="Proteomes" id="UP000244309">
    <property type="component" value="Unassembled WGS sequence"/>
</dbReference>
<evidence type="ECO:0000313" key="2">
    <source>
        <dbReference type="Proteomes" id="UP000244309"/>
    </source>
</evidence>
<accession>A0A2V1ATI7</accession>
<proteinExistence type="predicted"/>
<dbReference type="RefSeq" id="XP_025342014.1">
    <property type="nucleotide sequence ID" value="XM_025483799.1"/>
</dbReference>
<sequence>MGYDLVVLPKDWFFEDLHPGKFDFLTNIINTAYDKPKEKYGIIKTHRIKKAQNLPQELQYSKEKDVFLALLLGSKDGFSGFDTPRDFSKTPFLSKDYTSHFGEISTDNVNVIHVDSTFPVTKDIEDRVLATVGFKTYNGSSKTASTVEFEMTAFTSFLSGIAPKLLEFVIENTFKDPKTSLFDADEVSTVHLHAVVIRDHELVPYYAKYCGFHRFDQPDVVITSSSTDSPLEDGIQA</sequence>